<feature type="domain" description="Histidine kinase" evidence="5">
    <location>
        <begin position="1270"/>
        <end position="1357"/>
    </location>
</feature>
<evidence type="ECO:0000256" key="4">
    <source>
        <dbReference type="SAM" id="Coils"/>
    </source>
</evidence>
<dbReference type="Pfam" id="PF02518">
    <property type="entry name" value="HATPase_c"/>
    <property type="match status" value="1"/>
</dbReference>
<dbReference type="Pfam" id="PF07730">
    <property type="entry name" value="HisKA_3"/>
    <property type="match status" value="1"/>
</dbReference>
<dbReference type="RefSeq" id="WP_127024672.1">
    <property type="nucleotide sequence ID" value="NZ_JAVKZF010000001.1"/>
</dbReference>
<evidence type="ECO:0000256" key="3">
    <source>
        <dbReference type="ARBA" id="ARBA00023012"/>
    </source>
</evidence>
<dbReference type="SMART" id="SM00387">
    <property type="entry name" value="HATPase_c"/>
    <property type="match status" value="1"/>
</dbReference>
<dbReference type="SUPFAM" id="SSF55874">
    <property type="entry name" value="ATPase domain of HSP90 chaperone/DNA topoisomerase II/histidine kinase"/>
    <property type="match status" value="1"/>
</dbReference>
<evidence type="ECO:0000256" key="2">
    <source>
        <dbReference type="ARBA" id="ARBA00022777"/>
    </source>
</evidence>
<keyword evidence="3" id="KW-0902">Two-component regulatory system</keyword>
<proteinExistence type="predicted"/>
<sequence length="1357" mass="151974">MLDRITQLQQENDRLQAELAQLRDSEKRYRTLFELSSEGIVRFGYKQPIPLTLSIDEQLELCYRSIYVAEANDAYARMFEYEKGKDTIGLTLNDLHDRNSEVTQVAMRDWIENQYTCRSLETVEFDRHGRKRYFLNSAASTIVQGCVVCTWTSQVDITQLRETQQALLEVEQARVAELTKANEALRNAIAGLARLDSLDSFLAEMLKVSLEVSGAHSGAVCLIEGDMVRHAVLFDKVGWVPPEIQEQRGTLLLPFSPELRLMAQRILESESAWAVLPDDPLHPPSFQAFHREQGNRAIRLVPMRINDRLLGWLGLGFAQEDPPLGKSFALLRVLAEQMTMAVEMLRLAEEAKQSALAKLNEVIAREQEKAALSRAAELARSNEALQQTIDTLGSLSSFDEFIPAVLKIVAQTFKATDCGYYEHSQDEIVYLRYWFSQGTVLNPTELQLLDPQQHPVLLRLINGFTVPLEHLQGTTVRNRTRSVIIDHTIANTVPEFHTFAVSQGWELELNQPLLVDGKADGALIVYRKLNQPFTEAEITLAETLAKQLALAMQASRLAHQARDRAVETAIAREQEKAAQARSAELERANNTLQSTVAALADRRDLDGFIGEVLHTIANEFESPLVEYWTVLGTDTVEINTWLHDNRLCSLKQNDEHPGCGGIRLLSELYEFEDFTHRRQPFVFNEPMPAYSLALGQVICPTEWYAERRVSKHFNFSLQAGNTAVGAITVWLPLDRQITEECLRLGQALSHQTALAIQLTQLAEEAKQVAIAREQEKAAQERAAELAKANEALARTSSRLAEQPDLSSFLGHITMEAIAQLGADAGHLTILNEQRQTLCTVAHVEQDRLLASDRMAPEMPIAEAGFLQLLLETRKPRYFDLEQEAHLFWPGAIEYHRQRHHCAVLSVPLFAGGNFLGHLGLAFTHSNPISEQGSELLQALSHQAALAIQLTQLAEEAKQVAIAREQEKAAQEQVAELVKANNALRRSVCHLTTDNLYRFLIATLQEAIQASDATSGAIFVYQPASDTLQVTAIVLRGEVINIATDPRAELWRFPIPIDVTPFWQQLQNQEIVWSDLEQPCPQCLWQFSIAWHQQQGHQTIPMIPMAIGEQVLGFVGLAFTTKQKPTEFRFEQCRTFAHHAALALQMADLMQQAKQNAVLEERNRMARDIHDSLAQAFTGIILQLEAAKRKIAAQPEAAQNCLLRARSLAASGLSEARRSVRALRPEALESDDLPSALRYTVEQMSWDTKAQIQLQIDGVPRPIPTDVEVNLLRIGQEAITNALRHADAPNIRLNLLFEPQAVHLQIRDDGRGFEPQIQLTNGGFGLIGMQERSSQLGGQLRLVSSIGQGTEIVVTVPI</sequence>
<dbReference type="InterPro" id="IPR011712">
    <property type="entry name" value="Sig_transdc_His_kin_sub3_dim/P"/>
</dbReference>
<dbReference type="Pfam" id="PF01590">
    <property type="entry name" value="GAF"/>
    <property type="match status" value="1"/>
</dbReference>
<dbReference type="InterPro" id="IPR003018">
    <property type="entry name" value="GAF"/>
</dbReference>
<dbReference type="InterPro" id="IPR005467">
    <property type="entry name" value="His_kinase_dom"/>
</dbReference>
<evidence type="ECO:0000313" key="7">
    <source>
        <dbReference type="Proteomes" id="UP000282574"/>
    </source>
</evidence>
<keyword evidence="7" id="KW-1185">Reference proteome</keyword>
<dbReference type="Pfam" id="PF13185">
    <property type="entry name" value="GAF_2"/>
    <property type="match status" value="1"/>
</dbReference>
<keyword evidence="2" id="KW-0418">Kinase</keyword>
<reference evidence="6 7" key="1">
    <citation type="journal article" date="2019" name="Genome Biol. Evol.">
        <title>Day and night: Metabolic profiles and evolutionary relationships of six axenic non-marine cyanobacteria.</title>
        <authorList>
            <person name="Will S.E."/>
            <person name="Henke P."/>
            <person name="Boedeker C."/>
            <person name="Huang S."/>
            <person name="Brinkmann H."/>
            <person name="Rohde M."/>
            <person name="Jarek M."/>
            <person name="Friedl T."/>
            <person name="Seufert S."/>
            <person name="Schumacher M."/>
            <person name="Overmann J."/>
            <person name="Neumann-Schaal M."/>
            <person name="Petersen J."/>
        </authorList>
    </citation>
    <scope>NUCLEOTIDE SEQUENCE [LARGE SCALE GENOMIC DNA]</scope>
    <source>
        <strain evidence="6 7">SAG 39.79</strain>
    </source>
</reference>
<dbReference type="Gene3D" id="3.30.565.10">
    <property type="entry name" value="Histidine kinase-like ATPase, C-terminal domain"/>
    <property type="match status" value="1"/>
</dbReference>
<organism evidence="6 7">
    <name type="scientific">Chroococcidiopsis cubana SAG 39.79</name>
    <dbReference type="NCBI Taxonomy" id="388085"/>
    <lineage>
        <taxon>Bacteria</taxon>
        <taxon>Bacillati</taxon>
        <taxon>Cyanobacteriota</taxon>
        <taxon>Cyanophyceae</taxon>
        <taxon>Chroococcidiopsidales</taxon>
        <taxon>Chroococcidiopsidaceae</taxon>
        <taxon>Chroococcidiopsis</taxon>
    </lineage>
</organism>
<keyword evidence="1" id="KW-0808">Transferase</keyword>
<dbReference type="PANTHER" id="PTHR24421:SF62">
    <property type="entry name" value="SENSORY TRANSDUCTION HISTIDINE KINASE"/>
    <property type="match status" value="1"/>
</dbReference>
<dbReference type="PROSITE" id="PS50109">
    <property type="entry name" value="HIS_KIN"/>
    <property type="match status" value="1"/>
</dbReference>
<dbReference type="GO" id="GO:0046983">
    <property type="term" value="F:protein dimerization activity"/>
    <property type="evidence" value="ECO:0007669"/>
    <property type="project" value="InterPro"/>
</dbReference>
<protein>
    <recommendedName>
        <fullName evidence="5">Histidine kinase domain-containing protein</fullName>
    </recommendedName>
</protein>
<feature type="coiled-coil region" evidence="4">
    <location>
        <begin position="952"/>
        <end position="986"/>
    </location>
</feature>
<dbReference type="GO" id="GO:0000155">
    <property type="term" value="F:phosphorelay sensor kinase activity"/>
    <property type="evidence" value="ECO:0007669"/>
    <property type="project" value="InterPro"/>
</dbReference>
<dbReference type="SUPFAM" id="SSF55781">
    <property type="entry name" value="GAF domain-like"/>
    <property type="match status" value="5"/>
</dbReference>
<dbReference type="InterPro" id="IPR036890">
    <property type="entry name" value="HATPase_C_sf"/>
</dbReference>
<dbReference type="Gene3D" id="3.30.450.40">
    <property type="match status" value="5"/>
</dbReference>
<dbReference type="InterPro" id="IPR050482">
    <property type="entry name" value="Sensor_HK_TwoCompSys"/>
</dbReference>
<feature type="coiled-coil region" evidence="4">
    <location>
        <begin position="761"/>
        <end position="795"/>
    </location>
</feature>
<dbReference type="SMART" id="SM00065">
    <property type="entry name" value="GAF"/>
    <property type="match status" value="5"/>
</dbReference>
<feature type="coiled-coil region" evidence="4">
    <location>
        <begin position="5"/>
        <end position="32"/>
    </location>
</feature>
<evidence type="ECO:0000313" key="6">
    <source>
        <dbReference type="EMBL" id="RUT04143.1"/>
    </source>
</evidence>
<dbReference type="CDD" id="cd16917">
    <property type="entry name" value="HATPase_UhpB-NarQ-NarX-like"/>
    <property type="match status" value="1"/>
</dbReference>
<dbReference type="Gene3D" id="1.20.5.1930">
    <property type="match status" value="1"/>
</dbReference>
<dbReference type="GO" id="GO:0016020">
    <property type="term" value="C:membrane"/>
    <property type="evidence" value="ECO:0007669"/>
    <property type="project" value="InterPro"/>
</dbReference>
<gene>
    <name evidence="6" type="ORF">DSM107010_58630</name>
</gene>
<evidence type="ECO:0000259" key="5">
    <source>
        <dbReference type="PROSITE" id="PS50109"/>
    </source>
</evidence>
<accession>A0AB37UCI0</accession>
<feature type="coiled-coil region" evidence="4">
    <location>
        <begin position="571"/>
        <end position="602"/>
    </location>
</feature>
<dbReference type="Proteomes" id="UP000282574">
    <property type="component" value="Unassembled WGS sequence"/>
</dbReference>
<comment type="caution">
    <text evidence="6">The sequence shown here is derived from an EMBL/GenBank/DDBJ whole genome shotgun (WGS) entry which is preliminary data.</text>
</comment>
<feature type="coiled-coil region" evidence="4">
    <location>
        <begin position="168"/>
        <end position="195"/>
    </location>
</feature>
<dbReference type="InterPro" id="IPR003594">
    <property type="entry name" value="HATPase_dom"/>
</dbReference>
<evidence type="ECO:0000256" key="1">
    <source>
        <dbReference type="ARBA" id="ARBA00022679"/>
    </source>
</evidence>
<dbReference type="InterPro" id="IPR035965">
    <property type="entry name" value="PAS-like_dom_sf"/>
</dbReference>
<dbReference type="InterPro" id="IPR029016">
    <property type="entry name" value="GAF-like_dom_sf"/>
</dbReference>
<dbReference type="Gene3D" id="3.30.450.20">
    <property type="entry name" value="PAS domain"/>
    <property type="match status" value="1"/>
</dbReference>
<dbReference type="PANTHER" id="PTHR24421">
    <property type="entry name" value="NITRATE/NITRITE SENSOR PROTEIN NARX-RELATED"/>
    <property type="match status" value="1"/>
</dbReference>
<dbReference type="EMBL" id="RSCK01000090">
    <property type="protein sequence ID" value="RUT04143.1"/>
    <property type="molecule type" value="Genomic_DNA"/>
</dbReference>
<dbReference type="SUPFAM" id="SSF55785">
    <property type="entry name" value="PYP-like sensor domain (PAS domain)"/>
    <property type="match status" value="1"/>
</dbReference>
<name>A0AB37UCI0_9CYAN</name>
<keyword evidence="4" id="KW-0175">Coiled coil</keyword>